<evidence type="ECO:0000313" key="7">
    <source>
        <dbReference type="EMBL" id="MDR7073249.1"/>
    </source>
</evidence>
<evidence type="ECO:0000256" key="2">
    <source>
        <dbReference type="ARBA" id="ARBA00022475"/>
    </source>
</evidence>
<evidence type="ECO:0000256" key="5">
    <source>
        <dbReference type="ARBA" id="ARBA00023136"/>
    </source>
</evidence>
<feature type="transmembrane region" description="Helical" evidence="6">
    <location>
        <begin position="7"/>
        <end position="23"/>
    </location>
</feature>
<dbReference type="EMBL" id="JAVDWA010000003">
    <property type="protein sequence ID" value="MDR7073249.1"/>
    <property type="molecule type" value="Genomic_DNA"/>
</dbReference>
<keyword evidence="3 6" id="KW-0812">Transmembrane</keyword>
<dbReference type="RefSeq" id="WP_310258755.1">
    <property type="nucleotide sequence ID" value="NZ_JAVDWA010000003.1"/>
</dbReference>
<keyword evidence="5 6" id="KW-0472">Membrane</keyword>
<dbReference type="InterPro" id="IPR005538">
    <property type="entry name" value="LrgA/CidA"/>
</dbReference>
<gene>
    <name evidence="7" type="ORF">J2X07_002235</name>
</gene>
<comment type="subcellular location">
    <subcellularLocation>
        <location evidence="1">Cell membrane</location>
        <topology evidence="1">Multi-pass membrane protein</topology>
    </subcellularLocation>
</comment>
<evidence type="ECO:0000256" key="4">
    <source>
        <dbReference type="ARBA" id="ARBA00022989"/>
    </source>
</evidence>
<proteinExistence type="predicted"/>
<evidence type="ECO:0000256" key="3">
    <source>
        <dbReference type="ARBA" id="ARBA00022692"/>
    </source>
</evidence>
<reference evidence="7 8" key="1">
    <citation type="submission" date="2023-07" db="EMBL/GenBank/DDBJ databases">
        <title>Sorghum-associated microbial communities from plants grown in Nebraska, USA.</title>
        <authorList>
            <person name="Schachtman D."/>
        </authorList>
    </citation>
    <scope>NUCLEOTIDE SEQUENCE [LARGE SCALE GENOMIC DNA]</scope>
    <source>
        <strain evidence="7 8">BE211</strain>
    </source>
</reference>
<protein>
    <submittedName>
        <fullName evidence="7">Holin-like protein</fullName>
    </submittedName>
</protein>
<keyword evidence="4 6" id="KW-1133">Transmembrane helix</keyword>
<dbReference type="Pfam" id="PF03788">
    <property type="entry name" value="LrgA"/>
    <property type="match status" value="1"/>
</dbReference>
<name>A0ABU1U189_9BACL</name>
<dbReference type="Proteomes" id="UP001258181">
    <property type="component" value="Unassembled WGS sequence"/>
</dbReference>
<evidence type="ECO:0000256" key="6">
    <source>
        <dbReference type="SAM" id="Phobius"/>
    </source>
</evidence>
<dbReference type="PANTHER" id="PTHR33931:SF2">
    <property type="entry name" value="HOLIN-LIKE PROTEIN CIDA"/>
    <property type="match status" value="1"/>
</dbReference>
<sequence>MSVLKRIVQVGILIILYLIGNEITKYLHLPIPGSIVGLILLFCLLQFKIVKLEWVELGATFLLSELLLFFVPSAVGIIQYEKILSLYGIKLVLVIVLSTIAVMSCTGLSSDFFAKLRKDAKHDSHS</sequence>
<accession>A0ABU1U189</accession>
<feature type="transmembrane region" description="Helical" evidence="6">
    <location>
        <begin position="29"/>
        <end position="47"/>
    </location>
</feature>
<evidence type="ECO:0000313" key="8">
    <source>
        <dbReference type="Proteomes" id="UP001258181"/>
    </source>
</evidence>
<comment type="caution">
    <text evidence="7">The sequence shown here is derived from an EMBL/GenBank/DDBJ whole genome shotgun (WGS) entry which is preliminary data.</text>
</comment>
<dbReference type="NCBIfam" id="NF002460">
    <property type="entry name" value="PRK01658.1"/>
    <property type="match status" value="1"/>
</dbReference>
<feature type="transmembrane region" description="Helical" evidence="6">
    <location>
        <begin position="59"/>
        <end position="80"/>
    </location>
</feature>
<dbReference type="PANTHER" id="PTHR33931">
    <property type="entry name" value="HOLIN-LIKE PROTEIN CIDA-RELATED"/>
    <property type="match status" value="1"/>
</dbReference>
<organism evidence="7 8">
    <name type="scientific">Fictibacillus barbaricus</name>
    <dbReference type="NCBI Taxonomy" id="182136"/>
    <lineage>
        <taxon>Bacteria</taxon>
        <taxon>Bacillati</taxon>
        <taxon>Bacillota</taxon>
        <taxon>Bacilli</taxon>
        <taxon>Bacillales</taxon>
        <taxon>Fictibacillaceae</taxon>
        <taxon>Fictibacillus</taxon>
    </lineage>
</organism>
<keyword evidence="2" id="KW-1003">Cell membrane</keyword>
<evidence type="ECO:0000256" key="1">
    <source>
        <dbReference type="ARBA" id="ARBA00004651"/>
    </source>
</evidence>
<keyword evidence="8" id="KW-1185">Reference proteome</keyword>
<feature type="transmembrane region" description="Helical" evidence="6">
    <location>
        <begin position="86"/>
        <end position="108"/>
    </location>
</feature>